<evidence type="ECO:0000256" key="1">
    <source>
        <dbReference type="SAM" id="Phobius"/>
    </source>
</evidence>
<comment type="caution">
    <text evidence="2">The sequence shown here is derived from an EMBL/GenBank/DDBJ whole genome shotgun (WGS) entry which is preliminary data.</text>
</comment>
<dbReference type="EMBL" id="BSPO01000002">
    <property type="protein sequence ID" value="GLS82635.1"/>
    <property type="molecule type" value="Genomic_DNA"/>
</dbReference>
<protein>
    <submittedName>
        <fullName evidence="2">Uncharacterized protein</fullName>
    </submittedName>
</protein>
<organism evidence="2 3">
    <name type="scientific">Paraferrimonas haliotis</name>
    <dbReference type="NCBI Taxonomy" id="2013866"/>
    <lineage>
        <taxon>Bacteria</taxon>
        <taxon>Pseudomonadati</taxon>
        <taxon>Pseudomonadota</taxon>
        <taxon>Gammaproteobacteria</taxon>
        <taxon>Alteromonadales</taxon>
        <taxon>Ferrimonadaceae</taxon>
        <taxon>Paraferrimonas</taxon>
    </lineage>
</organism>
<reference evidence="2 3" key="1">
    <citation type="journal article" date="2014" name="Int. J. Syst. Evol. Microbiol.">
        <title>Complete genome sequence of Corynebacterium casei LMG S-19264T (=DSM 44701T), isolated from a smear-ripened cheese.</title>
        <authorList>
            <consortium name="US DOE Joint Genome Institute (JGI-PGF)"/>
            <person name="Walter F."/>
            <person name="Albersmeier A."/>
            <person name="Kalinowski J."/>
            <person name="Ruckert C."/>
        </authorList>
    </citation>
    <scope>NUCLEOTIDE SEQUENCE [LARGE SCALE GENOMIC DNA]</scope>
    <source>
        <strain evidence="2 3">NBRC 112785</strain>
    </source>
</reference>
<sequence>MKSNITVILLALLAGLLMFQFKTQLGPLLLPLFLILVGFVTFRFYRLMEKDDDDSY</sequence>
<dbReference type="Proteomes" id="UP001157439">
    <property type="component" value="Unassembled WGS sequence"/>
</dbReference>
<keyword evidence="1" id="KW-0812">Transmembrane</keyword>
<keyword evidence="1" id="KW-0472">Membrane</keyword>
<name>A0AA37TNG5_9GAMM</name>
<gene>
    <name evidence="2" type="ORF">GCM10007894_06120</name>
</gene>
<evidence type="ECO:0000313" key="2">
    <source>
        <dbReference type="EMBL" id="GLS82635.1"/>
    </source>
</evidence>
<evidence type="ECO:0000313" key="3">
    <source>
        <dbReference type="Proteomes" id="UP001157439"/>
    </source>
</evidence>
<dbReference type="RefSeq" id="WP_095498939.1">
    <property type="nucleotide sequence ID" value="NZ_BSPO01000002.1"/>
</dbReference>
<keyword evidence="3" id="KW-1185">Reference proteome</keyword>
<proteinExistence type="predicted"/>
<feature type="transmembrane region" description="Helical" evidence="1">
    <location>
        <begin position="28"/>
        <end position="45"/>
    </location>
</feature>
<accession>A0AA37TNG5</accession>
<dbReference type="AlphaFoldDB" id="A0AA37TNG5"/>
<keyword evidence="1" id="KW-1133">Transmembrane helix</keyword>